<keyword evidence="11 13" id="KW-0998">Cell outer membrane</keyword>
<keyword evidence="12 13" id="KW-0449">Lipoprotein</keyword>
<evidence type="ECO:0000256" key="14">
    <source>
        <dbReference type="SAM" id="SignalP"/>
    </source>
</evidence>
<dbReference type="GO" id="GO:0009279">
    <property type="term" value="C:cell outer membrane"/>
    <property type="evidence" value="ECO:0007669"/>
    <property type="project" value="UniProtKB-SubCell"/>
</dbReference>
<reference evidence="16" key="1">
    <citation type="journal article" date="2014" name="Environ. Microbiol.">
        <title>Comparative genomics of the marine bacterial genus Glaciecola reveals the high degree of genomic diversity and genomic characteristic for cold adaptation.</title>
        <authorList>
            <person name="Qin Q.L."/>
            <person name="Xie B.B."/>
            <person name="Yu Y."/>
            <person name="Shu Y.L."/>
            <person name="Rong J.C."/>
            <person name="Zhang Y.J."/>
            <person name="Zhao D.L."/>
            <person name="Chen X.L."/>
            <person name="Zhang X.Y."/>
            <person name="Chen B."/>
            <person name="Zhou B.C."/>
            <person name="Zhang Y.Z."/>
        </authorList>
    </citation>
    <scope>NUCLEOTIDE SEQUENCE [LARGE SCALE GENOMIC DNA]</scope>
    <source>
        <strain evidence="16">LMG 21857</strain>
    </source>
</reference>
<dbReference type="AlphaFoldDB" id="K6YPP9"/>
<comment type="subunit">
    <text evidence="3 13">Monomer.</text>
</comment>
<dbReference type="NCBIfam" id="TIGR00548">
    <property type="entry name" value="lolB"/>
    <property type="match status" value="1"/>
</dbReference>
<accession>K6YPP9</accession>
<proteinExistence type="inferred from homology"/>
<dbReference type="Gene3D" id="2.50.20.10">
    <property type="entry name" value="Lipoprotein localisation LolA/LolB/LppX"/>
    <property type="match status" value="1"/>
</dbReference>
<gene>
    <name evidence="13 15" type="primary">lolB</name>
    <name evidence="15" type="ORF">GPLA_3829</name>
</gene>
<comment type="similarity">
    <text evidence="2 13">Belongs to the LolB family.</text>
</comment>
<dbReference type="RefSeq" id="WP_007106474.1">
    <property type="nucleotide sequence ID" value="NZ_BAER01000115.1"/>
</dbReference>
<evidence type="ECO:0000256" key="9">
    <source>
        <dbReference type="ARBA" id="ARBA00023139"/>
    </source>
</evidence>
<evidence type="ECO:0000256" key="10">
    <source>
        <dbReference type="ARBA" id="ARBA00023186"/>
    </source>
</evidence>
<dbReference type="InterPro" id="IPR029046">
    <property type="entry name" value="LolA/LolB/LppX"/>
</dbReference>
<comment type="function">
    <text evidence="13">Plays a critical role in the incorporation of lipoproteins in the outer membrane after they are released by the LolA protein.</text>
</comment>
<name>K6YPP9_9ALTE</name>
<evidence type="ECO:0000256" key="6">
    <source>
        <dbReference type="ARBA" id="ARBA00022729"/>
    </source>
</evidence>
<comment type="caution">
    <text evidence="15">The sequence shown here is derived from an EMBL/GenBank/DDBJ whole genome shotgun (WGS) entry which is preliminary data.</text>
</comment>
<evidence type="ECO:0000256" key="12">
    <source>
        <dbReference type="ARBA" id="ARBA00023288"/>
    </source>
</evidence>
<feature type="chain" id="PRO_5008964711" description="Outer-membrane lipoprotein LolB" evidence="14">
    <location>
        <begin position="24"/>
        <end position="203"/>
    </location>
</feature>
<dbReference type="GO" id="GO:0044874">
    <property type="term" value="P:lipoprotein localization to outer membrane"/>
    <property type="evidence" value="ECO:0007669"/>
    <property type="project" value="UniProtKB-UniRule"/>
</dbReference>
<dbReference type="STRING" id="1129793.GPLA_3829"/>
<evidence type="ECO:0000256" key="4">
    <source>
        <dbReference type="ARBA" id="ARBA00016202"/>
    </source>
</evidence>
<keyword evidence="10 13" id="KW-0143">Chaperone</keyword>
<dbReference type="CDD" id="cd16326">
    <property type="entry name" value="LolB"/>
    <property type="match status" value="1"/>
</dbReference>
<keyword evidence="7 13" id="KW-0653">Protein transport</keyword>
<evidence type="ECO:0000256" key="11">
    <source>
        <dbReference type="ARBA" id="ARBA00023237"/>
    </source>
</evidence>
<keyword evidence="6 13" id="KW-0732">Signal</keyword>
<evidence type="ECO:0000256" key="2">
    <source>
        <dbReference type="ARBA" id="ARBA00009696"/>
    </source>
</evidence>
<dbReference type="EMBL" id="BAER01000115">
    <property type="protein sequence ID" value="GAC34709.1"/>
    <property type="molecule type" value="Genomic_DNA"/>
</dbReference>
<keyword evidence="9 13" id="KW-0564">Palmitate</keyword>
<protein>
    <recommendedName>
        <fullName evidence="4 13">Outer-membrane lipoprotein LolB</fullName>
    </recommendedName>
</protein>
<evidence type="ECO:0000256" key="8">
    <source>
        <dbReference type="ARBA" id="ARBA00023136"/>
    </source>
</evidence>
<comment type="subcellular location">
    <subcellularLocation>
        <location evidence="1 13">Cell outer membrane</location>
        <topology evidence="1 13">Lipid-anchor</topology>
    </subcellularLocation>
</comment>
<organism evidence="15 16">
    <name type="scientific">Paraglaciecola polaris LMG 21857</name>
    <dbReference type="NCBI Taxonomy" id="1129793"/>
    <lineage>
        <taxon>Bacteria</taxon>
        <taxon>Pseudomonadati</taxon>
        <taxon>Pseudomonadota</taxon>
        <taxon>Gammaproteobacteria</taxon>
        <taxon>Alteromonadales</taxon>
        <taxon>Alteromonadaceae</taxon>
        <taxon>Paraglaciecola</taxon>
    </lineage>
</organism>
<dbReference type="PROSITE" id="PS51257">
    <property type="entry name" value="PROKAR_LIPOPROTEIN"/>
    <property type="match status" value="1"/>
</dbReference>
<sequence>MSVRSNLHFVLFILMSALLSACATPPPSHIQVNSKEHQGKLSEIQQWNLKGRMAFKSADEKFSANLNWQQIEDSYHLSLNTMLGINILSMHGDKDSVELDADGEHYQDTDASHLIWRITGWQIPVSQFSFWIKGQAGPTDQAIYEQSGVVNQLIPHCDTCVGWLISYSDYRQVGDVWLPHNIKLNNSPLGNQILIRVNKWTIQ</sequence>
<evidence type="ECO:0000313" key="16">
    <source>
        <dbReference type="Proteomes" id="UP000006322"/>
    </source>
</evidence>
<keyword evidence="8 13" id="KW-0472">Membrane</keyword>
<dbReference type="Proteomes" id="UP000006322">
    <property type="component" value="Unassembled WGS sequence"/>
</dbReference>
<dbReference type="InterPro" id="IPR004565">
    <property type="entry name" value="OM_lipoprot_LolB"/>
</dbReference>
<evidence type="ECO:0000256" key="3">
    <source>
        <dbReference type="ARBA" id="ARBA00011245"/>
    </source>
</evidence>
<dbReference type="Pfam" id="PF03550">
    <property type="entry name" value="LolB"/>
    <property type="match status" value="1"/>
</dbReference>
<evidence type="ECO:0000256" key="13">
    <source>
        <dbReference type="HAMAP-Rule" id="MF_00233"/>
    </source>
</evidence>
<dbReference type="SUPFAM" id="SSF89392">
    <property type="entry name" value="Prokaryotic lipoproteins and lipoprotein localization factors"/>
    <property type="match status" value="1"/>
</dbReference>
<evidence type="ECO:0000313" key="15">
    <source>
        <dbReference type="EMBL" id="GAC34709.1"/>
    </source>
</evidence>
<keyword evidence="5 13" id="KW-0813">Transport</keyword>
<evidence type="ECO:0000256" key="1">
    <source>
        <dbReference type="ARBA" id="ARBA00004459"/>
    </source>
</evidence>
<feature type="signal peptide" evidence="14">
    <location>
        <begin position="1"/>
        <end position="23"/>
    </location>
</feature>
<dbReference type="GO" id="GO:0015031">
    <property type="term" value="P:protein transport"/>
    <property type="evidence" value="ECO:0007669"/>
    <property type="project" value="UniProtKB-KW"/>
</dbReference>
<evidence type="ECO:0000256" key="5">
    <source>
        <dbReference type="ARBA" id="ARBA00022448"/>
    </source>
</evidence>
<keyword evidence="16" id="KW-1185">Reference proteome</keyword>
<dbReference type="HAMAP" id="MF_00233">
    <property type="entry name" value="LolB"/>
    <property type="match status" value="1"/>
</dbReference>
<evidence type="ECO:0000256" key="7">
    <source>
        <dbReference type="ARBA" id="ARBA00022927"/>
    </source>
</evidence>